<dbReference type="Proteomes" id="UP001165082">
    <property type="component" value="Unassembled WGS sequence"/>
</dbReference>
<dbReference type="AlphaFoldDB" id="A0A9W6ZK41"/>
<reference evidence="1" key="1">
    <citation type="submission" date="2022-07" db="EMBL/GenBank/DDBJ databases">
        <title>Genome analysis of Parmales, a sister group of diatoms, reveals the evolutionary specialization of diatoms from phago-mixotrophs to photoautotrophs.</title>
        <authorList>
            <person name="Ban H."/>
            <person name="Sato S."/>
            <person name="Yoshikawa S."/>
            <person name="Kazumasa Y."/>
            <person name="Nakamura Y."/>
            <person name="Ichinomiya M."/>
            <person name="Saitoh K."/>
            <person name="Sato N."/>
            <person name="Blanc-Mathieu R."/>
            <person name="Endo H."/>
            <person name="Kuwata A."/>
            <person name="Ogata H."/>
        </authorList>
    </citation>
    <scope>NUCLEOTIDE SEQUENCE</scope>
</reference>
<proteinExistence type="predicted"/>
<keyword evidence="2" id="KW-1185">Reference proteome</keyword>
<evidence type="ECO:0000313" key="1">
    <source>
        <dbReference type="EMBL" id="GMH55857.1"/>
    </source>
</evidence>
<organism evidence="1 2">
    <name type="scientific">Triparma retinervis</name>
    <dbReference type="NCBI Taxonomy" id="2557542"/>
    <lineage>
        <taxon>Eukaryota</taxon>
        <taxon>Sar</taxon>
        <taxon>Stramenopiles</taxon>
        <taxon>Ochrophyta</taxon>
        <taxon>Bolidophyceae</taxon>
        <taxon>Parmales</taxon>
        <taxon>Triparmaceae</taxon>
        <taxon>Triparma</taxon>
    </lineage>
</organism>
<feature type="non-terminal residue" evidence="1">
    <location>
        <position position="1"/>
    </location>
</feature>
<protein>
    <submittedName>
        <fullName evidence="1">Uncharacterized protein</fullName>
    </submittedName>
</protein>
<name>A0A9W6ZK41_9STRA</name>
<dbReference type="EMBL" id="BRXZ01002161">
    <property type="protein sequence ID" value="GMH55857.1"/>
    <property type="molecule type" value="Genomic_DNA"/>
</dbReference>
<accession>A0A9W6ZK41</accession>
<comment type="caution">
    <text evidence="1">The sequence shown here is derived from an EMBL/GenBank/DDBJ whole genome shotgun (WGS) entry which is preliminary data.</text>
</comment>
<dbReference type="OrthoDB" id="191721at2759"/>
<sequence>RPKLPARPPFTLHDYNSELHAWIVPLDEYETLKLLMETGYDRAVASGYMEEGTGKMTASGIFEMIMYSLNPDMQEVSEEEEAIVKDFVDELRDKEGLKDDELGLNVNYLNKGNPFTSIKTLLIKLRDGRRQTYNRRLSGGVGFGDLWEHENHVDTMVEMQEGETGRKLLE</sequence>
<evidence type="ECO:0000313" key="2">
    <source>
        <dbReference type="Proteomes" id="UP001165082"/>
    </source>
</evidence>
<gene>
    <name evidence="1" type="ORF">TrRE_jg2199</name>
</gene>